<gene>
    <name evidence="2" type="ORF">GXP67_25720</name>
</gene>
<evidence type="ECO:0000259" key="1">
    <source>
        <dbReference type="Pfam" id="PF00535"/>
    </source>
</evidence>
<name>A0A6C0GQM1_9BACT</name>
<feature type="domain" description="Glycosyltransferase 2-like" evidence="1">
    <location>
        <begin position="4"/>
        <end position="122"/>
    </location>
</feature>
<accession>A0A6C0GQM1</accession>
<dbReference type="KEGG" id="rhoz:GXP67_25720"/>
<dbReference type="PANTHER" id="PTHR43179:SF7">
    <property type="entry name" value="RHAMNOSYLTRANSFERASE WBBL"/>
    <property type="match status" value="1"/>
</dbReference>
<dbReference type="Gene3D" id="3.90.550.10">
    <property type="entry name" value="Spore Coat Polysaccharide Biosynthesis Protein SpsA, Chain A"/>
    <property type="match status" value="1"/>
</dbReference>
<dbReference type="PANTHER" id="PTHR43179">
    <property type="entry name" value="RHAMNOSYLTRANSFERASE WBBL"/>
    <property type="match status" value="1"/>
</dbReference>
<dbReference type="Proteomes" id="UP000480178">
    <property type="component" value="Chromosome"/>
</dbReference>
<dbReference type="InterPro" id="IPR001173">
    <property type="entry name" value="Glyco_trans_2-like"/>
</dbReference>
<dbReference type="EMBL" id="CP048222">
    <property type="protein sequence ID" value="QHT69800.1"/>
    <property type="molecule type" value="Genomic_DNA"/>
</dbReference>
<protein>
    <submittedName>
        <fullName evidence="2">Glycosyltransferase family 2 protein</fullName>
    </submittedName>
</protein>
<evidence type="ECO:0000313" key="2">
    <source>
        <dbReference type="EMBL" id="QHT69800.1"/>
    </source>
</evidence>
<dbReference type="InterPro" id="IPR029044">
    <property type="entry name" value="Nucleotide-diphossugar_trans"/>
</dbReference>
<organism evidence="2 3">
    <name type="scientific">Rhodocytophaga rosea</name>
    <dbReference type="NCBI Taxonomy" id="2704465"/>
    <lineage>
        <taxon>Bacteria</taxon>
        <taxon>Pseudomonadati</taxon>
        <taxon>Bacteroidota</taxon>
        <taxon>Cytophagia</taxon>
        <taxon>Cytophagales</taxon>
        <taxon>Rhodocytophagaceae</taxon>
        <taxon>Rhodocytophaga</taxon>
    </lineage>
</organism>
<evidence type="ECO:0000313" key="3">
    <source>
        <dbReference type="Proteomes" id="UP000480178"/>
    </source>
</evidence>
<keyword evidence="3" id="KW-1185">Reference proteome</keyword>
<reference evidence="2 3" key="1">
    <citation type="submission" date="2020-01" db="EMBL/GenBank/DDBJ databases">
        <authorList>
            <person name="Kim M.K."/>
        </authorList>
    </citation>
    <scope>NUCLEOTIDE SEQUENCE [LARGE SCALE GENOMIC DNA]</scope>
    <source>
        <strain evidence="2 3">172606-1</strain>
    </source>
</reference>
<dbReference type="GO" id="GO:0016740">
    <property type="term" value="F:transferase activity"/>
    <property type="evidence" value="ECO:0007669"/>
    <property type="project" value="UniProtKB-KW"/>
</dbReference>
<proteinExistence type="predicted"/>
<dbReference type="AlphaFoldDB" id="A0A6C0GQM1"/>
<keyword evidence="2" id="KW-0808">Transferase</keyword>
<dbReference type="SUPFAM" id="SSF53448">
    <property type="entry name" value="Nucleotide-diphospho-sugar transferases"/>
    <property type="match status" value="1"/>
</dbReference>
<sequence>MLYIIIPVFNRKKFTEECLLSLQKQTNTNFKIIVVDDGSTDGTSEMIDKNFSEVILIKAKGDLFWTAATNLGISYALNQHATFVMTLNNDTIATEDFVEKMYYWAAKKPDIIMGALALDAYTKEPVFGGERLNWLSNTNASVLANLSPEKQTGLHQVTHFPGRGLWIPRKVFEKIGLFDVKKFPHYFADYDFTYTATRAGFEIYCNFDAKIFIYPSESGDHQIRKKKTIKNYYNHLFGIKGGGNLANFTKFTLKNCPTPYIPLVLLNGYFRRIFGYIIK</sequence>
<dbReference type="Pfam" id="PF00535">
    <property type="entry name" value="Glycos_transf_2"/>
    <property type="match status" value="1"/>
</dbReference>
<dbReference type="RefSeq" id="WP_162445784.1">
    <property type="nucleotide sequence ID" value="NZ_CP048222.1"/>
</dbReference>